<evidence type="ECO:0000313" key="3">
    <source>
        <dbReference type="EMBL" id="KAG2443254.1"/>
    </source>
</evidence>
<reference evidence="3" key="1">
    <citation type="journal article" date="2020" name="bioRxiv">
        <title>Comparative genomics of Chlamydomonas.</title>
        <authorList>
            <person name="Craig R.J."/>
            <person name="Hasan A.R."/>
            <person name="Ness R.W."/>
            <person name="Keightley P.D."/>
        </authorList>
    </citation>
    <scope>NUCLEOTIDE SEQUENCE</scope>
    <source>
        <strain evidence="3">CCAP 11/173</strain>
    </source>
</reference>
<dbReference type="InterPro" id="IPR040843">
    <property type="entry name" value="RAMA"/>
</dbReference>
<proteinExistence type="predicted"/>
<feature type="region of interest" description="Disordered" evidence="1">
    <location>
        <begin position="423"/>
        <end position="443"/>
    </location>
</feature>
<feature type="compositionally biased region" description="Acidic residues" evidence="1">
    <location>
        <begin position="1"/>
        <end position="12"/>
    </location>
</feature>
<dbReference type="AlphaFoldDB" id="A0A835TM90"/>
<evidence type="ECO:0000256" key="1">
    <source>
        <dbReference type="SAM" id="MobiDB-lite"/>
    </source>
</evidence>
<feature type="compositionally biased region" description="Pro residues" evidence="1">
    <location>
        <begin position="50"/>
        <end position="68"/>
    </location>
</feature>
<comment type="caution">
    <text evidence="3">The sequence shown here is derived from an EMBL/GenBank/DDBJ whole genome shotgun (WGS) entry which is preliminary data.</text>
</comment>
<dbReference type="OrthoDB" id="167806at2759"/>
<sequence>MSDSGTDTDDEVQAQIQRRGPAGAKPHLASGPAGARPVPGTLAAPRGTIPVPPVPARPPPAPRAPPKPAAAKGGAGGKAKAAPKRPAGAITLRTLLDAGFLVPGSKVLYVEYKGLITWADLTEEATIACDGQTFESPSAFSIFVKRKLNPERKADDGWKAVKYAGKLLEHYKEQYLRQQLAASGRDTPGSSSHYGDDDDGPPNKRQRMDGAGLKIKLKLKDGPGSPTAQRGPTNPLGAPSELEPIECGQYSGAPGGGEEGAQPFRVEISELVVIVMDFHAHCSATEVGGLLAGSFDEGERLLKVTRVFPVLEAAAPAAATYPSVHGVPRPPVAVEFDPTDLARVMEVIKNWGLTCVGSYRSHPAYYDQPNALDVLAQATAQASVRTAGGAEPSVCAIISPFDPAMTTAPASAITWFHVERDDPAAPLPPLPPPGSGAPPPELPPGLRPMRVALETSRSANIHLEVMNLVSTQFQHTARTYAQRPTRVPLALPWRPPGSVPPVPPPPLPANAWPVSDTCLDKLVSSVTARLPEVFEGDLVITYGSMVRDTVSHEFQLAERQRAGLEAGGPGGSLAAGRSRRPARVNGALQAYKEFGGSDEEETEEDEDEVKLDDDSDDVLTDDD</sequence>
<accession>A0A835TM90</accession>
<feature type="compositionally biased region" description="Acidic residues" evidence="1">
    <location>
        <begin position="596"/>
        <end position="623"/>
    </location>
</feature>
<dbReference type="EMBL" id="JAEHOD010000031">
    <property type="protein sequence ID" value="KAG2443254.1"/>
    <property type="molecule type" value="Genomic_DNA"/>
</dbReference>
<feature type="region of interest" description="Disordered" evidence="1">
    <location>
        <begin position="180"/>
        <end position="261"/>
    </location>
</feature>
<keyword evidence="4" id="KW-1185">Reference proteome</keyword>
<dbReference type="SUPFAM" id="SSF102712">
    <property type="entry name" value="JAB1/MPN domain"/>
    <property type="match status" value="1"/>
</dbReference>
<gene>
    <name evidence="3" type="ORF">HYH02_009327</name>
</gene>
<evidence type="ECO:0000313" key="4">
    <source>
        <dbReference type="Proteomes" id="UP000613740"/>
    </source>
</evidence>
<feature type="domain" description="RAMA" evidence="2">
    <location>
        <begin position="78"/>
        <end position="179"/>
    </location>
</feature>
<organism evidence="3 4">
    <name type="scientific">Chlamydomonas schloesseri</name>
    <dbReference type="NCBI Taxonomy" id="2026947"/>
    <lineage>
        <taxon>Eukaryota</taxon>
        <taxon>Viridiplantae</taxon>
        <taxon>Chlorophyta</taxon>
        <taxon>core chlorophytes</taxon>
        <taxon>Chlorophyceae</taxon>
        <taxon>CS clade</taxon>
        <taxon>Chlamydomonadales</taxon>
        <taxon>Chlamydomonadaceae</taxon>
        <taxon>Chlamydomonas</taxon>
    </lineage>
</organism>
<dbReference type="PANTHER" id="PTHR10410">
    <property type="entry name" value="EUKARYOTIC TRANSLATION INITIATION FACTOR 3 -RELATED"/>
    <property type="match status" value="1"/>
</dbReference>
<feature type="region of interest" description="Disordered" evidence="1">
    <location>
        <begin position="1"/>
        <end position="82"/>
    </location>
</feature>
<protein>
    <recommendedName>
        <fullName evidence="2">RAMA domain-containing protein</fullName>
    </recommendedName>
</protein>
<feature type="region of interest" description="Disordered" evidence="1">
    <location>
        <begin position="561"/>
        <end position="623"/>
    </location>
</feature>
<dbReference type="Pfam" id="PF18755">
    <property type="entry name" value="RAMA"/>
    <property type="match status" value="1"/>
</dbReference>
<feature type="compositionally biased region" description="Pro residues" evidence="1">
    <location>
        <begin position="425"/>
        <end position="443"/>
    </location>
</feature>
<dbReference type="Proteomes" id="UP000613740">
    <property type="component" value="Unassembled WGS sequence"/>
</dbReference>
<name>A0A835TM90_9CHLO</name>
<dbReference type="Gene3D" id="3.40.140.10">
    <property type="entry name" value="Cytidine Deaminase, domain 2"/>
    <property type="match status" value="1"/>
</dbReference>
<evidence type="ECO:0000259" key="2">
    <source>
        <dbReference type="Pfam" id="PF18755"/>
    </source>
</evidence>
<dbReference type="InterPro" id="IPR050242">
    <property type="entry name" value="JAMM_MPN+_peptidase_M67A"/>
</dbReference>